<gene>
    <name evidence="2" type="ORF">N5J06_03970</name>
</gene>
<accession>A0ABT2L4E4</accession>
<protein>
    <recommendedName>
        <fullName evidence="4">Transmembrane protein</fullName>
    </recommendedName>
</protein>
<reference evidence="2 3" key="1">
    <citation type="journal article" date="2023" name="Front. Microbiol.">
        <title>Ralstonia chuxiongensis sp. nov., Ralstonia mojiangensis sp. nov., and Ralstonia soli sp. nov., isolated from tobacco fields, are three novel species in the family Burkholderiaceae.</title>
        <authorList>
            <person name="Lu C.H."/>
            <person name="Zhang Y.Y."/>
            <person name="Jiang N."/>
            <person name="Chen W."/>
            <person name="Shao X."/>
            <person name="Zhao Z.M."/>
            <person name="Lu W.L."/>
            <person name="Hu X."/>
            <person name="Xi Y.X."/>
            <person name="Zou S.Y."/>
            <person name="Wei Q.J."/>
            <person name="Lin Z.L."/>
            <person name="Gong L."/>
            <person name="Gai X.T."/>
            <person name="Zhang L.Q."/>
            <person name="Li J.Y."/>
            <person name="Jin Y."/>
            <person name="Xia Z.Y."/>
        </authorList>
    </citation>
    <scope>NUCLEOTIDE SEQUENCE [LARGE SCALE GENOMIC DNA]</scope>
    <source>
        <strain evidence="2 3">22TCJT01-1</strain>
    </source>
</reference>
<sequence>MIARVIPITQVKPDLKDSLRMAVAEIERFLAMFYPAEAIDQTHAAKAIAGQWLSRIKGFHEDDDFLHLVRDFLSYVLSGGEHSRISDQLAYYFSGFMPSYGSACTLLGMVADGLPWSEVQAFMHSQSYGNAREYIETFDWAGGRKRADAEVDAWLAVLREQDTRLQTAMTGEPVLLAFAPPGPTTPNGPVTDVPVRGPLPAPRPPVPVVPPEPEAQMARRLAPSLIRIAKVPPIPLWALLLLLVPANALRKNTEDEDMRKLHEQYARQQKLVVRDTQQKAEATTDQTNNECKAQIEENQKNGAVCENDGYVLMESALQYKRLVNPPKGKGLDGLFEKLEPFNQPAPMPPTVTVPKPGKLVFIPAERKPPLPEYDYAATEKKPAQSTYPKFVVFEAKHVSKALDANDTEKIKKTAKGRLGDTCDGLQMSEPWTERRIPQALRRQNPGKKNAGYRDAKWKEIRIAGYARWIFICLPGAIGSNSKLYVFIDVVLADLDLESPPTKSSGPQAPAPGTNNTY</sequence>
<dbReference type="EMBL" id="JAOCQI010000001">
    <property type="protein sequence ID" value="MCT7310087.1"/>
    <property type="molecule type" value="Genomic_DNA"/>
</dbReference>
<evidence type="ECO:0008006" key="4">
    <source>
        <dbReference type="Google" id="ProtNLM"/>
    </source>
</evidence>
<proteinExistence type="predicted"/>
<dbReference type="Proteomes" id="UP001164420">
    <property type="component" value="Unassembled WGS sequence"/>
</dbReference>
<keyword evidence="3" id="KW-1185">Reference proteome</keyword>
<evidence type="ECO:0000313" key="3">
    <source>
        <dbReference type="Proteomes" id="UP001164420"/>
    </source>
</evidence>
<evidence type="ECO:0000313" key="2">
    <source>
        <dbReference type="EMBL" id="MCT7310087.1"/>
    </source>
</evidence>
<comment type="caution">
    <text evidence="2">The sequence shown here is derived from an EMBL/GenBank/DDBJ whole genome shotgun (WGS) entry which is preliminary data.</text>
</comment>
<organism evidence="2 3">
    <name type="scientific">Ralstonia mojiangensis</name>
    <dbReference type="NCBI Taxonomy" id="2953895"/>
    <lineage>
        <taxon>Bacteria</taxon>
        <taxon>Pseudomonadati</taxon>
        <taxon>Pseudomonadota</taxon>
        <taxon>Betaproteobacteria</taxon>
        <taxon>Burkholderiales</taxon>
        <taxon>Burkholderiaceae</taxon>
        <taxon>Ralstonia</taxon>
    </lineage>
</organism>
<feature type="region of interest" description="Disordered" evidence="1">
    <location>
        <begin position="498"/>
        <end position="517"/>
    </location>
</feature>
<feature type="compositionally biased region" description="Polar residues" evidence="1">
    <location>
        <begin position="500"/>
        <end position="517"/>
    </location>
</feature>
<dbReference type="RefSeq" id="WP_260784681.1">
    <property type="nucleotide sequence ID" value="NZ_JAOCQI010000001.1"/>
</dbReference>
<evidence type="ECO:0000256" key="1">
    <source>
        <dbReference type="SAM" id="MobiDB-lite"/>
    </source>
</evidence>
<name>A0ABT2L4E4_9RALS</name>